<protein>
    <submittedName>
        <fullName evidence="1">Uncharacterized protein</fullName>
    </submittedName>
</protein>
<dbReference type="OrthoDB" id="8900369at2"/>
<proteinExistence type="predicted"/>
<organism evidence="1 2">
    <name type="scientific">Thalassotalea euphylliae</name>
    <dbReference type="NCBI Taxonomy" id="1655234"/>
    <lineage>
        <taxon>Bacteria</taxon>
        <taxon>Pseudomonadati</taxon>
        <taxon>Pseudomonadota</taxon>
        <taxon>Gammaproteobacteria</taxon>
        <taxon>Alteromonadales</taxon>
        <taxon>Colwelliaceae</taxon>
        <taxon>Thalassotalea</taxon>
    </lineage>
</organism>
<dbReference type="RefSeq" id="WP_116006858.1">
    <property type="nucleotide sequence ID" value="NZ_QUOU01000001.1"/>
</dbReference>
<comment type="caution">
    <text evidence="1">The sequence shown here is derived from an EMBL/GenBank/DDBJ whole genome shotgun (WGS) entry which is preliminary data.</text>
</comment>
<dbReference type="Proteomes" id="UP000256478">
    <property type="component" value="Unassembled WGS sequence"/>
</dbReference>
<name>A0A3E0TNS1_9GAMM</name>
<evidence type="ECO:0000313" key="1">
    <source>
        <dbReference type="EMBL" id="REL25732.1"/>
    </source>
</evidence>
<sequence length="124" mass="14183">MQSPSLISSSDSVANSILEQKIRQGTDPDNPVLIHLWLSCQQTENLSLDKLRAKHTAQFKLLLEAVLDELVPTHWRRTCLDNIYLPLSALKKLSNNEASEQHLRDLFNELAISTRYIESSLNHY</sequence>
<dbReference type="AlphaFoldDB" id="A0A3E0TNS1"/>
<accession>A0A3E0TNS1</accession>
<evidence type="ECO:0000313" key="2">
    <source>
        <dbReference type="Proteomes" id="UP000256478"/>
    </source>
</evidence>
<reference evidence="1 2" key="1">
    <citation type="submission" date="2018-08" db="EMBL/GenBank/DDBJ databases">
        <title>Thalassotalea euphylliae genome.</title>
        <authorList>
            <person name="Summers S."/>
            <person name="Rice S.A."/>
            <person name="Freckelton M.L."/>
            <person name="Nedved B.T."/>
            <person name="Hadfield M.G."/>
        </authorList>
    </citation>
    <scope>NUCLEOTIDE SEQUENCE [LARGE SCALE GENOMIC DNA]</scope>
    <source>
        <strain evidence="1 2">H1</strain>
    </source>
</reference>
<dbReference type="EMBL" id="QUOU01000001">
    <property type="protein sequence ID" value="REL25732.1"/>
    <property type="molecule type" value="Genomic_DNA"/>
</dbReference>
<gene>
    <name evidence="1" type="ORF">DXX93_03630</name>
</gene>